<gene>
    <name evidence="1" type="ORF">QE152_g14097</name>
</gene>
<evidence type="ECO:0000313" key="1">
    <source>
        <dbReference type="EMBL" id="KAK9730901.1"/>
    </source>
</evidence>
<dbReference type="AlphaFoldDB" id="A0AAW1L914"/>
<sequence length="162" mass="18106">MEFKVEVNRLAKEDLLYSLKVCGIPAQSTVELMRRTLRQAMGLPATSSLVRPTYPFSYAEDSAAIAQKLANIQTMVNAFESARASSEYAKISTALAFIYGRINNSQPSSTEEQQERSGFLVSVMTLVLELKQKAKEMARASRPQSTVLDVSTNRRDFVRGFR</sequence>
<comment type="caution">
    <text evidence="1">The sequence shown here is derived from an EMBL/GenBank/DDBJ whole genome shotgun (WGS) entry which is preliminary data.</text>
</comment>
<accession>A0AAW1L914</accession>
<dbReference type="Proteomes" id="UP001458880">
    <property type="component" value="Unassembled WGS sequence"/>
</dbReference>
<name>A0AAW1L914_POPJA</name>
<keyword evidence="2" id="KW-1185">Reference proteome</keyword>
<dbReference type="EMBL" id="JASPKY010000140">
    <property type="protein sequence ID" value="KAK9730901.1"/>
    <property type="molecule type" value="Genomic_DNA"/>
</dbReference>
<reference evidence="1 2" key="1">
    <citation type="journal article" date="2024" name="BMC Genomics">
        <title>De novo assembly and annotation of Popillia japonica's genome with initial clues to its potential as an invasive pest.</title>
        <authorList>
            <person name="Cucini C."/>
            <person name="Boschi S."/>
            <person name="Funari R."/>
            <person name="Cardaioli E."/>
            <person name="Iannotti N."/>
            <person name="Marturano G."/>
            <person name="Paoli F."/>
            <person name="Bruttini M."/>
            <person name="Carapelli A."/>
            <person name="Frati F."/>
            <person name="Nardi F."/>
        </authorList>
    </citation>
    <scope>NUCLEOTIDE SEQUENCE [LARGE SCALE GENOMIC DNA]</scope>
    <source>
        <strain evidence="1">DMR45628</strain>
    </source>
</reference>
<protein>
    <submittedName>
        <fullName evidence="1">Uncharacterized protein</fullName>
    </submittedName>
</protein>
<organism evidence="1 2">
    <name type="scientific">Popillia japonica</name>
    <name type="common">Japanese beetle</name>
    <dbReference type="NCBI Taxonomy" id="7064"/>
    <lineage>
        <taxon>Eukaryota</taxon>
        <taxon>Metazoa</taxon>
        <taxon>Ecdysozoa</taxon>
        <taxon>Arthropoda</taxon>
        <taxon>Hexapoda</taxon>
        <taxon>Insecta</taxon>
        <taxon>Pterygota</taxon>
        <taxon>Neoptera</taxon>
        <taxon>Endopterygota</taxon>
        <taxon>Coleoptera</taxon>
        <taxon>Polyphaga</taxon>
        <taxon>Scarabaeiformia</taxon>
        <taxon>Scarabaeidae</taxon>
        <taxon>Rutelinae</taxon>
        <taxon>Popillia</taxon>
    </lineage>
</organism>
<proteinExistence type="predicted"/>
<evidence type="ECO:0000313" key="2">
    <source>
        <dbReference type="Proteomes" id="UP001458880"/>
    </source>
</evidence>